<dbReference type="GeneID" id="70185581"/>
<sequence length="176" mass="19328">MAPRIFITDVAGWVGGDFLALLQHERPDYLVRALVRSPEQARTLKSQFPGVHYVVASSELQELLAAEGEAADVVVQIANSDDEVMSLALLEGVAKHTGSTYLHVTGTATLINPSAPLGQVDPRTYSDVDQTGEILDFHPERLHARIEQKIVHRAEELRSKCALVSLPCHVRRGSRD</sequence>
<protein>
    <submittedName>
        <fullName evidence="1">Uncharacterized protein</fullName>
    </submittedName>
</protein>
<dbReference type="OrthoDB" id="2130169at2759"/>
<dbReference type="Gene3D" id="3.40.50.720">
    <property type="entry name" value="NAD(P)-binding Rossmann-like Domain"/>
    <property type="match status" value="1"/>
</dbReference>
<dbReference type="SUPFAM" id="SSF51735">
    <property type="entry name" value="NAD(P)-binding Rossmann-fold domains"/>
    <property type="match status" value="1"/>
</dbReference>
<comment type="caution">
    <text evidence="1">The sequence shown here is derived from an EMBL/GenBank/DDBJ whole genome shotgun (WGS) entry which is preliminary data.</text>
</comment>
<reference evidence="1" key="1">
    <citation type="journal article" date="2021" name="Nat. Commun.">
        <title>Genetic determinants of endophytism in the Arabidopsis root mycobiome.</title>
        <authorList>
            <person name="Mesny F."/>
            <person name="Miyauchi S."/>
            <person name="Thiergart T."/>
            <person name="Pickel B."/>
            <person name="Atanasova L."/>
            <person name="Karlsson M."/>
            <person name="Huettel B."/>
            <person name="Barry K.W."/>
            <person name="Haridas S."/>
            <person name="Chen C."/>
            <person name="Bauer D."/>
            <person name="Andreopoulos W."/>
            <person name="Pangilinan J."/>
            <person name="LaButti K."/>
            <person name="Riley R."/>
            <person name="Lipzen A."/>
            <person name="Clum A."/>
            <person name="Drula E."/>
            <person name="Henrissat B."/>
            <person name="Kohler A."/>
            <person name="Grigoriev I.V."/>
            <person name="Martin F.M."/>
            <person name="Hacquard S."/>
        </authorList>
    </citation>
    <scope>NUCLEOTIDE SEQUENCE</scope>
    <source>
        <strain evidence="1">MPI-CAGE-CH-0230</strain>
    </source>
</reference>
<name>A0A9P8XPY1_9PEZI</name>
<organism evidence="1 2">
    <name type="scientific">Microdochium trichocladiopsis</name>
    <dbReference type="NCBI Taxonomy" id="1682393"/>
    <lineage>
        <taxon>Eukaryota</taxon>
        <taxon>Fungi</taxon>
        <taxon>Dikarya</taxon>
        <taxon>Ascomycota</taxon>
        <taxon>Pezizomycotina</taxon>
        <taxon>Sordariomycetes</taxon>
        <taxon>Xylariomycetidae</taxon>
        <taxon>Xylariales</taxon>
        <taxon>Microdochiaceae</taxon>
        <taxon>Microdochium</taxon>
    </lineage>
</organism>
<dbReference type="EMBL" id="JAGTJQ010000017">
    <property type="protein sequence ID" value="KAH7010628.1"/>
    <property type="molecule type" value="Genomic_DNA"/>
</dbReference>
<dbReference type="InterPro" id="IPR036291">
    <property type="entry name" value="NAD(P)-bd_dom_sf"/>
</dbReference>
<gene>
    <name evidence="1" type="ORF">B0I36DRAFT_341805</name>
</gene>
<accession>A0A9P8XPY1</accession>
<dbReference type="RefSeq" id="XP_046004159.1">
    <property type="nucleotide sequence ID" value="XM_046156035.1"/>
</dbReference>
<dbReference type="AlphaFoldDB" id="A0A9P8XPY1"/>
<proteinExistence type="predicted"/>
<evidence type="ECO:0000313" key="2">
    <source>
        <dbReference type="Proteomes" id="UP000756346"/>
    </source>
</evidence>
<evidence type="ECO:0000313" key="1">
    <source>
        <dbReference type="EMBL" id="KAH7010628.1"/>
    </source>
</evidence>
<keyword evidence="2" id="KW-1185">Reference proteome</keyword>
<dbReference type="Proteomes" id="UP000756346">
    <property type="component" value="Unassembled WGS sequence"/>
</dbReference>